<feature type="compositionally biased region" description="Basic and acidic residues" evidence="1">
    <location>
        <begin position="128"/>
        <end position="140"/>
    </location>
</feature>
<dbReference type="OrthoDB" id="268257at2"/>
<feature type="compositionally biased region" description="Basic residues" evidence="1">
    <location>
        <begin position="141"/>
        <end position="150"/>
    </location>
</feature>
<proteinExistence type="predicted"/>
<evidence type="ECO:0000256" key="1">
    <source>
        <dbReference type="SAM" id="MobiDB-lite"/>
    </source>
</evidence>
<accession>A0A0D7FDT3</accession>
<dbReference type="EMBL" id="LWCR01000002">
    <property type="protein sequence ID" value="OAN31907.1"/>
    <property type="molecule type" value="Genomic_DNA"/>
</dbReference>
<keyword evidence="6" id="KW-1185">Reference proteome</keyword>
<dbReference type="GeneID" id="57558756"/>
<dbReference type="InterPro" id="IPR012347">
    <property type="entry name" value="Ferritin-like"/>
</dbReference>
<feature type="domain" description="DUF2383" evidence="2">
    <location>
        <begin position="4"/>
        <end position="114"/>
    </location>
</feature>
<protein>
    <recommendedName>
        <fullName evidence="2">DUF2383 domain-containing protein</fullName>
    </recommendedName>
</protein>
<dbReference type="InterPro" id="IPR019052">
    <property type="entry name" value="DUF2383"/>
</dbReference>
<reference evidence="4 6" key="2">
    <citation type="submission" date="2017-01" db="EMBL/GenBank/DDBJ databases">
        <title>Pseudomonas psychrotolerans genome sequencing and assembly.</title>
        <authorList>
            <person name="Vyas B."/>
            <person name="Mayilraj S."/>
        </authorList>
    </citation>
    <scope>NUCLEOTIDE SEQUENCE [LARGE SCALE GENOMIC DNA]</scope>
    <source>
        <strain evidence="4 6">SDS18</strain>
    </source>
</reference>
<dbReference type="Proteomes" id="UP000078356">
    <property type="component" value="Unassembled WGS sequence"/>
</dbReference>
<dbReference type="Gene3D" id="1.20.1260.10">
    <property type="match status" value="1"/>
</dbReference>
<feature type="region of interest" description="Disordered" evidence="1">
    <location>
        <begin position="127"/>
        <end position="150"/>
    </location>
</feature>
<evidence type="ECO:0000259" key="2">
    <source>
        <dbReference type="Pfam" id="PF09537"/>
    </source>
</evidence>
<gene>
    <name evidence="3" type="ORF">A4V15_10740</name>
    <name evidence="4" type="ORF">BVL52_01160</name>
</gene>
<dbReference type="PATRIC" id="fig|47885.6.peg.890"/>
<dbReference type="RefSeq" id="WP_007159716.1">
    <property type="nucleotide sequence ID" value="NZ_CP044074.1"/>
</dbReference>
<dbReference type="EMBL" id="MTLN01000002">
    <property type="protein sequence ID" value="ONN72417.1"/>
    <property type="molecule type" value="Genomic_DNA"/>
</dbReference>
<sequence>MTSTTETLNDLIEIARDGKNFYEHALTEVKNPELKALFTEIAQSKAEIISALSSQVSAAGEKPAEQGTFAGSFRKYYTDVKTSFASKEKEEVTYVSELEEQEDRLLHALERAVNEHATPDAQANLRSQLEKARATHDRMRDLKHRMQAAH</sequence>
<dbReference type="AlphaFoldDB" id="A0A0D7FDT3"/>
<evidence type="ECO:0000313" key="3">
    <source>
        <dbReference type="EMBL" id="OAN31907.1"/>
    </source>
</evidence>
<evidence type="ECO:0000313" key="5">
    <source>
        <dbReference type="Proteomes" id="UP000078356"/>
    </source>
</evidence>
<dbReference type="NCBIfam" id="TIGR02284">
    <property type="entry name" value="PA2169 family four-helix-bundle protein"/>
    <property type="match status" value="1"/>
</dbReference>
<dbReference type="Proteomes" id="UP000189310">
    <property type="component" value="Unassembled WGS sequence"/>
</dbReference>
<name>A0A0D7FDT3_9PSED</name>
<reference evidence="3 5" key="1">
    <citation type="submission" date="2016-04" db="EMBL/GenBank/DDBJ databases">
        <title>Draft Genome Sequences of Staphylococcus capitis Strain H36, S. capitis Strain H65, S. cohnii Strain H62, S. hominis Strain H69, Mycobacterium iranicum Strain H39, Plantibacter sp. Strain H53, Pseudomonas oryzihabitans Strain H72, and Microbacterium sp. Strain H83, isolated from residential settings.</title>
        <authorList>
            <person name="Lymperopoulou D."/>
            <person name="Adams R.I."/>
            <person name="Lindow S."/>
            <person name="Coil D.A."/>
            <person name="Jospin G."/>
            <person name="Eisen J.A."/>
        </authorList>
    </citation>
    <scope>NUCLEOTIDE SEQUENCE [LARGE SCALE GENOMIC DNA]</scope>
    <source>
        <strain evidence="3 5">H72</strain>
    </source>
</reference>
<dbReference type="InterPro" id="IPR011971">
    <property type="entry name" value="CHP02284"/>
</dbReference>
<evidence type="ECO:0000313" key="6">
    <source>
        <dbReference type="Proteomes" id="UP000189310"/>
    </source>
</evidence>
<organism evidence="3 5">
    <name type="scientific">Pseudomonas oryzihabitans</name>
    <dbReference type="NCBI Taxonomy" id="47885"/>
    <lineage>
        <taxon>Bacteria</taxon>
        <taxon>Pseudomonadati</taxon>
        <taxon>Pseudomonadota</taxon>
        <taxon>Gammaproteobacteria</taxon>
        <taxon>Pseudomonadales</taxon>
        <taxon>Pseudomonadaceae</taxon>
        <taxon>Pseudomonas</taxon>
    </lineage>
</organism>
<evidence type="ECO:0000313" key="4">
    <source>
        <dbReference type="EMBL" id="ONN72417.1"/>
    </source>
</evidence>
<dbReference type="Pfam" id="PF09537">
    <property type="entry name" value="DUF2383"/>
    <property type="match status" value="1"/>
</dbReference>
<comment type="caution">
    <text evidence="3">The sequence shown here is derived from an EMBL/GenBank/DDBJ whole genome shotgun (WGS) entry which is preliminary data.</text>
</comment>